<dbReference type="EMBL" id="QNRR01000010">
    <property type="protein sequence ID" value="RBP39133.1"/>
    <property type="molecule type" value="Genomic_DNA"/>
</dbReference>
<keyword evidence="2" id="KW-0472">Membrane</keyword>
<evidence type="ECO:0000256" key="2">
    <source>
        <dbReference type="SAM" id="Phobius"/>
    </source>
</evidence>
<feature type="transmembrane region" description="Helical" evidence="2">
    <location>
        <begin position="21"/>
        <end position="43"/>
    </location>
</feature>
<proteinExistence type="predicted"/>
<evidence type="ECO:0000313" key="3">
    <source>
        <dbReference type="EMBL" id="RBP39133.1"/>
    </source>
</evidence>
<dbReference type="OrthoDB" id="173914at2"/>
<organism evidence="3 4">
    <name type="scientific">Roseimicrobium gellanilyticum</name>
    <dbReference type="NCBI Taxonomy" id="748857"/>
    <lineage>
        <taxon>Bacteria</taxon>
        <taxon>Pseudomonadati</taxon>
        <taxon>Verrucomicrobiota</taxon>
        <taxon>Verrucomicrobiia</taxon>
        <taxon>Verrucomicrobiales</taxon>
        <taxon>Verrucomicrobiaceae</taxon>
        <taxon>Roseimicrobium</taxon>
    </lineage>
</organism>
<keyword evidence="4" id="KW-1185">Reference proteome</keyword>
<reference evidence="3 4" key="1">
    <citation type="submission" date="2018-06" db="EMBL/GenBank/DDBJ databases">
        <title>Genomic Encyclopedia of Type Strains, Phase IV (KMG-IV): sequencing the most valuable type-strain genomes for metagenomic binning, comparative biology and taxonomic classification.</title>
        <authorList>
            <person name="Goeker M."/>
        </authorList>
    </citation>
    <scope>NUCLEOTIDE SEQUENCE [LARGE SCALE GENOMIC DNA]</scope>
    <source>
        <strain evidence="3 4">DSM 25532</strain>
    </source>
</reference>
<dbReference type="NCBIfam" id="TIGR02600">
    <property type="entry name" value="Verru_Chthon_A"/>
    <property type="match status" value="1"/>
</dbReference>
<name>A0A366HC74_9BACT</name>
<comment type="caution">
    <text evidence="3">The sequence shown here is derived from an EMBL/GenBank/DDBJ whole genome shotgun (WGS) entry which is preliminary data.</text>
</comment>
<keyword evidence="2" id="KW-1133">Transmembrane helix</keyword>
<dbReference type="RefSeq" id="WP_113960896.1">
    <property type="nucleotide sequence ID" value="NZ_QNRR01000010.1"/>
</dbReference>
<sequence length="1389" mass="152297">MSTSLILARLKQMVRGSTRRSGVALVMVLSSMTLIALLVLVFLSMARIEQQSSSAYADSVNVRSLSEVPINLAIAQIRKGTEQLGGQKNWTSQPGLIRIFGTEDDGGHLRSKAVALHKLYSDDVMVVTKPGATASTGGLTPAEVRAALETDVTEMQDWDQKKGLYVDLNEPVPVTGPGSTTAEWEFPIADPRGMMPDDATGLAVDGFKVTGAVSGTKVPGSRTDSSGRLPMPVKWLYILKDGRVTAPLTLQDGKVRFGDPVPTKENPIVGRVAFWTDDESSKVNINTALEGVPWETPRTTSKRDKDYAQRMPARNEFSRYPGHPAQTCLSPVFQAFGPSFVIKPDLTDGVLATRLENLHKISPRYRWGGTKGGTQKATAAILNDKTDRLYATLDELLYDKERQQNAPDELDGRDLAIAKFVLTTNSRAPELTPFNKPKVMLWPLSYSSAERNAFDRLMAMLGSSGTEGGNSRNDGFYFERYANADIPSGKVGSGHTTWEDLKTDSNLRNSSMLSSYLVCAFGHPSNNMVHFFPGFVGYSDPADKKSFSSKSKFGTGKRDQILTEMLDLLRWGVNTENTMEEKDQNGVVYKYLPPHNDPKNNPTRRAESSAAPLSTFKEFPDATNNKYAGFHTSVNNDVVKNTKGFGRFPTFTEATLVFFRTDTPATPTTPSKPAMQVYLIVEPFAPSCGPPAWTANYRYRVLFENQAGGRFAVKMGSATTAKPLNFPKPRDYSAATAADPKYQSTAPFRDIRSHWPVSMVNFPSDLLEGGNTTPFAGLLSQFKRGYHRGPPDPIAKPSKTVRQDPGNFNFGGDGTLNDQHGNNFPFYSELIEIPAGATEFDFTGGSMTIATFLGWTGDDKHLPVQRIRMHFPAVRLTIPNGPPTTLQQRLSLPTTATELRDGLIRAGDVTRSVEVNPVGPAKGDLRFYSALHDIPTIVNGDAIDTANSYFIPSPNYFNILAMQDHGLRDGAWMTEPQFGSVSTANTAGSLLKGVVYPAAATPAVTRGLNGAYRSDGRPGDWDNGIGGIEDGPYVNKPDEGNGGLPEGGYFSRGGEYASEDGTTFSPNRMISSAVIFGSLPSGIHGFISYPNYPGYQSSPWGHPAPWQTLLFCPNPAGRTTPASQEPDTSDHPGFTTPRDHLLLDLFWMPVIEPYAISDGFSTAGKINMNYQMMPFTHIERSTGMHAALKSTQVTAIPVSQVGDYKKPSGSSLEFRYNVNTEATLKGIKKRFDVWDVYRTPSEICNVFLVPQRIPGASYGAAAAPPTEYDDMNEWWNGSPNTADAMDLTGDNVREAPYGQLYPRLCTQSNTFTVHYRVQTLRKARSTAVDVWEEGKDAVSAEYRGSCMLERYLDPNEEELGTIGVGSGKFINTWDGFFRFRVVQNKQFAR</sequence>
<evidence type="ECO:0000313" key="4">
    <source>
        <dbReference type="Proteomes" id="UP000253426"/>
    </source>
</evidence>
<dbReference type="Proteomes" id="UP000253426">
    <property type="component" value="Unassembled WGS sequence"/>
</dbReference>
<dbReference type="InterPro" id="IPR019840">
    <property type="entry name" value="Verru/Chthon_A"/>
</dbReference>
<accession>A0A366HC74</accession>
<gene>
    <name evidence="3" type="ORF">DES53_110157</name>
</gene>
<feature type="region of interest" description="Disordered" evidence="1">
    <location>
        <begin position="1029"/>
        <end position="1052"/>
    </location>
</feature>
<protein>
    <submittedName>
        <fullName evidence="3">Uncharacterized protein (TIGR02600 family)</fullName>
    </submittedName>
</protein>
<keyword evidence="2" id="KW-0812">Transmembrane</keyword>
<evidence type="ECO:0000256" key="1">
    <source>
        <dbReference type="SAM" id="MobiDB-lite"/>
    </source>
</evidence>